<evidence type="ECO:0000313" key="8">
    <source>
        <dbReference type="Proteomes" id="UP000292274"/>
    </source>
</evidence>
<gene>
    <name evidence="7" type="ORF">E0H26_20110</name>
</gene>
<organism evidence="7 8">
    <name type="scientific">Micromonospora zingiberis</name>
    <dbReference type="NCBI Taxonomy" id="2053011"/>
    <lineage>
        <taxon>Bacteria</taxon>
        <taxon>Bacillati</taxon>
        <taxon>Actinomycetota</taxon>
        <taxon>Actinomycetes</taxon>
        <taxon>Micromonosporales</taxon>
        <taxon>Micromonosporaceae</taxon>
        <taxon>Micromonospora</taxon>
    </lineage>
</organism>
<reference evidence="7 8" key="1">
    <citation type="submission" date="2019-02" db="EMBL/GenBank/DDBJ databases">
        <title>Jishengella sp. nov., isolated from a root of Zingiber montanum.</title>
        <authorList>
            <person name="Kuncharoen N."/>
            <person name="Kudo T."/>
            <person name="Masahiro Y."/>
            <person name="Ohkuma M."/>
            <person name="Tanasupawat S."/>
        </authorList>
    </citation>
    <scope>NUCLEOTIDE SEQUENCE [LARGE SCALE GENOMIC DNA]</scope>
    <source>
        <strain evidence="7 8">PLAI 1-1</strain>
    </source>
</reference>
<dbReference type="InterPro" id="IPR036249">
    <property type="entry name" value="Thioredoxin-like_sf"/>
</dbReference>
<proteinExistence type="predicted"/>
<keyword evidence="2" id="KW-0201">Cytochrome c-type biogenesis</keyword>
<evidence type="ECO:0000313" key="7">
    <source>
        <dbReference type="EMBL" id="TCB95490.1"/>
    </source>
</evidence>
<keyword evidence="8" id="KW-1185">Reference proteome</keyword>
<dbReference type="PANTHER" id="PTHR42852">
    <property type="entry name" value="THIOL:DISULFIDE INTERCHANGE PROTEIN DSBE"/>
    <property type="match status" value="1"/>
</dbReference>
<dbReference type="Gene3D" id="3.40.30.10">
    <property type="entry name" value="Glutaredoxin"/>
    <property type="match status" value="1"/>
</dbReference>
<evidence type="ECO:0000256" key="3">
    <source>
        <dbReference type="ARBA" id="ARBA00022968"/>
    </source>
</evidence>
<dbReference type="RefSeq" id="WP_131305900.1">
    <property type="nucleotide sequence ID" value="NZ_SJJR01000014.1"/>
</dbReference>
<keyword evidence="4" id="KW-1015">Disulfide bond</keyword>
<comment type="caution">
    <text evidence="7">The sequence shown here is derived from an EMBL/GenBank/DDBJ whole genome shotgun (WGS) entry which is preliminary data.</text>
</comment>
<evidence type="ECO:0000256" key="2">
    <source>
        <dbReference type="ARBA" id="ARBA00022748"/>
    </source>
</evidence>
<dbReference type="OrthoDB" id="128449at2"/>
<dbReference type="GO" id="GO:0030313">
    <property type="term" value="C:cell envelope"/>
    <property type="evidence" value="ECO:0007669"/>
    <property type="project" value="UniProtKB-SubCell"/>
</dbReference>
<dbReference type="PROSITE" id="PS51352">
    <property type="entry name" value="THIOREDOXIN_2"/>
    <property type="match status" value="1"/>
</dbReference>
<sequence length="186" mass="18941">MPFVVAAVALLGALCMVNLLLTFGVLRRLREQTAALTRLSGALPPVMPAPEELVGTPVPAFAATAVDGTPVTRDSLVGRPRLVGFFSAGCAPCHEQAPLFAKWLAEQGGDASTAVAVITDSGPEAVELATSLTDTATVVVEPDAFSVSQAFGVRGFPTFLRVDADGVIAAADATVRGVVGHVAATS</sequence>
<evidence type="ECO:0000256" key="5">
    <source>
        <dbReference type="ARBA" id="ARBA00023284"/>
    </source>
</evidence>
<protein>
    <submittedName>
        <fullName evidence="7">TlpA family protein disulfide reductase</fullName>
    </submittedName>
</protein>
<evidence type="ECO:0000256" key="4">
    <source>
        <dbReference type="ARBA" id="ARBA00023157"/>
    </source>
</evidence>
<dbReference type="AlphaFoldDB" id="A0A4R0GE37"/>
<dbReference type="InterPro" id="IPR013766">
    <property type="entry name" value="Thioredoxin_domain"/>
</dbReference>
<name>A0A4R0GE37_9ACTN</name>
<dbReference type="PROSITE" id="PS00194">
    <property type="entry name" value="THIOREDOXIN_1"/>
    <property type="match status" value="1"/>
</dbReference>
<dbReference type="InterPro" id="IPR050553">
    <property type="entry name" value="Thioredoxin_ResA/DsbE_sf"/>
</dbReference>
<dbReference type="GO" id="GO:0017004">
    <property type="term" value="P:cytochrome complex assembly"/>
    <property type="evidence" value="ECO:0007669"/>
    <property type="project" value="UniProtKB-KW"/>
</dbReference>
<dbReference type="SUPFAM" id="SSF52833">
    <property type="entry name" value="Thioredoxin-like"/>
    <property type="match status" value="1"/>
</dbReference>
<keyword evidence="3" id="KW-0812">Transmembrane</keyword>
<accession>A0A4R0GE37</accession>
<dbReference type="InterPro" id="IPR013740">
    <property type="entry name" value="Redoxin"/>
</dbReference>
<evidence type="ECO:0000259" key="6">
    <source>
        <dbReference type="PROSITE" id="PS51352"/>
    </source>
</evidence>
<evidence type="ECO:0000256" key="1">
    <source>
        <dbReference type="ARBA" id="ARBA00004196"/>
    </source>
</evidence>
<feature type="domain" description="Thioredoxin" evidence="6">
    <location>
        <begin position="52"/>
        <end position="186"/>
    </location>
</feature>
<dbReference type="InterPro" id="IPR017937">
    <property type="entry name" value="Thioredoxin_CS"/>
</dbReference>
<dbReference type="PANTHER" id="PTHR42852:SF6">
    <property type="entry name" value="THIOL:DISULFIDE INTERCHANGE PROTEIN DSBE"/>
    <property type="match status" value="1"/>
</dbReference>
<dbReference type="CDD" id="cd02966">
    <property type="entry name" value="TlpA_like_family"/>
    <property type="match status" value="1"/>
</dbReference>
<dbReference type="EMBL" id="SJJR01000014">
    <property type="protein sequence ID" value="TCB95490.1"/>
    <property type="molecule type" value="Genomic_DNA"/>
</dbReference>
<dbReference type="Pfam" id="PF08534">
    <property type="entry name" value="Redoxin"/>
    <property type="match status" value="1"/>
</dbReference>
<keyword evidence="3" id="KW-0735">Signal-anchor</keyword>
<dbReference type="GO" id="GO:0016491">
    <property type="term" value="F:oxidoreductase activity"/>
    <property type="evidence" value="ECO:0007669"/>
    <property type="project" value="InterPro"/>
</dbReference>
<keyword evidence="5" id="KW-0676">Redox-active center</keyword>
<dbReference type="Proteomes" id="UP000292274">
    <property type="component" value="Unassembled WGS sequence"/>
</dbReference>
<comment type="subcellular location">
    <subcellularLocation>
        <location evidence="1">Cell envelope</location>
    </subcellularLocation>
</comment>